<evidence type="ECO:0000313" key="1">
    <source>
        <dbReference type="EMBL" id="STI77416.1"/>
    </source>
</evidence>
<evidence type="ECO:0000313" key="2">
    <source>
        <dbReference type="EMBL" id="STI84040.1"/>
    </source>
</evidence>
<evidence type="ECO:0000313" key="4">
    <source>
        <dbReference type="Proteomes" id="UP000254405"/>
    </source>
</evidence>
<dbReference type="PANTHER" id="PTHR30290">
    <property type="entry name" value="PERIPLASMIC BINDING COMPONENT OF ABC TRANSPORTER"/>
    <property type="match status" value="1"/>
</dbReference>
<dbReference type="GO" id="GO:1904680">
    <property type="term" value="F:peptide transmembrane transporter activity"/>
    <property type="evidence" value="ECO:0007669"/>
    <property type="project" value="TreeGrafter"/>
</dbReference>
<dbReference type="EMBL" id="UGCP01000002">
    <property type="protein sequence ID" value="STI84040.1"/>
    <property type="molecule type" value="Genomic_DNA"/>
</dbReference>
<dbReference type="GO" id="GO:0015833">
    <property type="term" value="P:peptide transport"/>
    <property type="evidence" value="ECO:0007669"/>
    <property type="project" value="TreeGrafter"/>
</dbReference>
<dbReference type="Gene3D" id="3.40.190.10">
    <property type="entry name" value="Periplasmic binding protein-like II"/>
    <property type="match status" value="1"/>
</dbReference>
<reference evidence="3 4" key="1">
    <citation type="submission" date="2018-06" db="EMBL/GenBank/DDBJ databases">
        <authorList>
            <consortium name="Pathogen Informatics"/>
            <person name="Doyle S."/>
        </authorList>
    </citation>
    <scope>NUCLEOTIDE SEQUENCE [LARGE SCALE GENOMIC DNA]</scope>
    <source>
        <strain evidence="2 3">NCTC8622</strain>
        <strain evidence="1 4">NCTC8985</strain>
    </source>
</reference>
<evidence type="ECO:0000313" key="3">
    <source>
        <dbReference type="Proteomes" id="UP000254079"/>
    </source>
</evidence>
<sequence length="358" mass="40894">MLLQLPALDQLFISVKRIEVTHPQCLTFFLHRPDYWLAHRLASYCSHLAHPQFPLIGTGPFRLTQFTAELVRLESHDYYHLRHPLLKAVEYWITPPLFEKDLGTSCRHPVQITIGKPEELQRVSQVSSGISLGFCYLTLRKSPRLSLWQARKVISIIHQSGLLQTLEVGENLITASHALLPGWTIPHWQVPDEVKLPKTLTLVYHLPIELHTMAERLQATLAAEGCELTIIFHNAKNWDDTTLLAHADLMMGDRLIGEAPEYTLEQWLRCDPLWPHVFDAPAYAHLQSTLDAVQVMPDEENRFNALKAVFSQLMADATLTPLFNYHYRISAPPGVNGVRLTPRGWFEFTEAWLPAPSQ</sequence>
<dbReference type="PANTHER" id="PTHR30290:SF19">
    <property type="entry name" value="ABC TRANSPORTER PERIPLASMIC BINDING PROTEIN"/>
    <property type="match status" value="1"/>
</dbReference>
<name>A0A376TL34_ECOLX</name>
<dbReference type="AlphaFoldDB" id="A0A376TL34"/>
<organism evidence="1 4">
    <name type="scientific">Escherichia coli</name>
    <dbReference type="NCBI Taxonomy" id="562"/>
    <lineage>
        <taxon>Bacteria</taxon>
        <taxon>Pseudomonadati</taxon>
        <taxon>Pseudomonadota</taxon>
        <taxon>Gammaproteobacteria</taxon>
        <taxon>Enterobacterales</taxon>
        <taxon>Enterobacteriaceae</taxon>
        <taxon>Escherichia</taxon>
    </lineage>
</organism>
<dbReference type="SUPFAM" id="SSF53850">
    <property type="entry name" value="Periplasmic binding protein-like II"/>
    <property type="match status" value="1"/>
</dbReference>
<accession>A0A376TL34</accession>
<proteinExistence type="predicted"/>
<protein>
    <submittedName>
        <fullName evidence="1">Bacterial extracellular solute-binding protein, family 5</fullName>
    </submittedName>
</protein>
<dbReference type="Proteomes" id="UP000254079">
    <property type="component" value="Unassembled WGS sequence"/>
</dbReference>
<gene>
    <name evidence="1" type="primary">ybaE_2</name>
    <name evidence="2" type="synonym">ybaE_1</name>
    <name evidence="2" type="ORF">NCTC8622_03083</name>
    <name evidence="1" type="ORF">NCTC8985_02712</name>
</gene>
<dbReference type="InterPro" id="IPR039424">
    <property type="entry name" value="SBP_5"/>
</dbReference>
<dbReference type="EMBL" id="UGCO01000001">
    <property type="protein sequence ID" value="STI77416.1"/>
    <property type="molecule type" value="Genomic_DNA"/>
</dbReference>
<dbReference type="Proteomes" id="UP000254405">
    <property type="component" value="Unassembled WGS sequence"/>
</dbReference>